<proteinExistence type="predicted"/>
<feature type="non-terminal residue" evidence="2">
    <location>
        <position position="1"/>
    </location>
</feature>
<reference evidence="2 3" key="1">
    <citation type="submission" date="2015-09" db="EMBL/GenBank/DDBJ databases">
        <title>Trachymyrmex zeteki WGS genome.</title>
        <authorList>
            <person name="Nygaard S."/>
            <person name="Hu H."/>
            <person name="Boomsma J."/>
            <person name="Zhang G."/>
        </authorList>
    </citation>
    <scope>NUCLEOTIDE SEQUENCE [LARGE SCALE GENOMIC DNA]</scope>
    <source>
        <strain evidence="2">Tzet28-1</strain>
        <tissue evidence="2">Whole body</tissue>
    </source>
</reference>
<dbReference type="EMBL" id="KQ982173">
    <property type="protein sequence ID" value="KYQ59428.1"/>
    <property type="molecule type" value="Genomic_DNA"/>
</dbReference>
<keyword evidence="3" id="KW-1185">Reference proteome</keyword>
<sequence>IYSNSEYAIMVYLYGFCDGNANAARREYTAQFPNRKLTDKSFSLIFQRLKETGSFNMIPWADGVFAPL</sequence>
<evidence type="ECO:0000313" key="2">
    <source>
        <dbReference type="EMBL" id="KYQ59428.1"/>
    </source>
</evidence>
<dbReference type="STRING" id="64791.A0A151XGK2"/>
<dbReference type="AlphaFoldDB" id="A0A151XGK2"/>
<dbReference type="Pfam" id="PF16087">
    <property type="entry name" value="DUF4817"/>
    <property type="match status" value="1"/>
</dbReference>
<accession>A0A151XGK2</accession>
<organism evidence="2 3">
    <name type="scientific">Mycetomoellerius zeteki</name>
    <dbReference type="NCBI Taxonomy" id="64791"/>
    <lineage>
        <taxon>Eukaryota</taxon>
        <taxon>Metazoa</taxon>
        <taxon>Ecdysozoa</taxon>
        <taxon>Arthropoda</taxon>
        <taxon>Hexapoda</taxon>
        <taxon>Insecta</taxon>
        <taxon>Pterygota</taxon>
        <taxon>Neoptera</taxon>
        <taxon>Endopterygota</taxon>
        <taxon>Hymenoptera</taxon>
        <taxon>Apocrita</taxon>
        <taxon>Aculeata</taxon>
        <taxon>Formicoidea</taxon>
        <taxon>Formicidae</taxon>
        <taxon>Myrmicinae</taxon>
        <taxon>Mycetomoellerius</taxon>
    </lineage>
</organism>
<evidence type="ECO:0000259" key="1">
    <source>
        <dbReference type="Pfam" id="PF16087"/>
    </source>
</evidence>
<name>A0A151XGK2_9HYME</name>
<dbReference type="Proteomes" id="UP000075809">
    <property type="component" value="Unassembled WGS sequence"/>
</dbReference>
<protein>
    <recommendedName>
        <fullName evidence="1">DUF4817 domain-containing protein</fullName>
    </recommendedName>
</protein>
<feature type="domain" description="DUF4817" evidence="1">
    <location>
        <begin position="5"/>
        <end position="55"/>
    </location>
</feature>
<gene>
    <name evidence="2" type="ORF">ALC60_01601</name>
</gene>
<evidence type="ECO:0000313" key="3">
    <source>
        <dbReference type="Proteomes" id="UP000075809"/>
    </source>
</evidence>
<dbReference type="InterPro" id="IPR032135">
    <property type="entry name" value="DUF4817"/>
</dbReference>